<dbReference type="Pfam" id="PF00582">
    <property type="entry name" value="Usp"/>
    <property type="match status" value="1"/>
</dbReference>
<dbReference type="CDD" id="cd00293">
    <property type="entry name" value="USP-like"/>
    <property type="match status" value="1"/>
</dbReference>
<dbReference type="EMBL" id="FOHX01000004">
    <property type="protein sequence ID" value="SET79236.1"/>
    <property type="molecule type" value="Genomic_DNA"/>
</dbReference>
<dbReference type="Proteomes" id="UP000199361">
    <property type="component" value="Unassembled WGS sequence"/>
</dbReference>
<name>A0A1I0H679_9ACTN</name>
<organism evidence="3 4">
    <name type="scientific">Nonomuraea wenchangensis</name>
    <dbReference type="NCBI Taxonomy" id="568860"/>
    <lineage>
        <taxon>Bacteria</taxon>
        <taxon>Bacillati</taxon>
        <taxon>Actinomycetota</taxon>
        <taxon>Actinomycetes</taxon>
        <taxon>Streptosporangiales</taxon>
        <taxon>Streptosporangiaceae</taxon>
        <taxon>Nonomuraea</taxon>
    </lineage>
</organism>
<dbReference type="RefSeq" id="WP_091081031.1">
    <property type="nucleotide sequence ID" value="NZ_FOHX01000004.1"/>
</dbReference>
<accession>A0A1I0H679</accession>
<feature type="domain" description="UspA" evidence="2">
    <location>
        <begin position="33"/>
        <end position="158"/>
    </location>
</feature>
<keyword evidence="4" id="KW-1185">Reference proteome</keyword>
<evidence type="ECO:0000313" key="4">
    <source>
        <dbReference type="Proteomes" id="UP000199361"/>
    </source>
</evidence>
<sequence>MSGGDVDPRWEPLAGRLPDGAFEIGKDGAGLLVVGFDGSGPSRNALAYAAGLARRDNASLLVVFVESLNSASLWFFAGSPIVPDSAADLTEDLKDELRGSGVPWRFVSVRGDAARELETLASSYMADAIVVGRSRRSLFGSVAGSLAKRARRTVLIVP</sequence>
<dbReference type="SUPFAM" id="SSF52402">
    <property type="entry name" value="Adenine nucleotide alpha hydrolases-like"/>
    <property type="match status" value="1"/>
</dbReference>
<evidence type="ECO:0000259" key="2">
    <source>
        <dbReference type="Pfam" id="PF00582"/>
    </source>
</evidence>
<evidence type="ECO:0000256" key="1">
    <source>
        <dbReference type="ARBA" id="ARBA00008791"/>
    </source>
</evidence>
<evidence type="ECO:0000313" key="3">
    <source>
        <dbReference type="EMBL" id="SET79236.1"/>
    </source>
</evidence>
<proteinExistence type="inferred from homology"/>
<dbReference type="AlphaFoldDB" id="A0A1I0H679"/>
<comment type="similarity">
    <text evidence="1">Belongs to the universal stress protein A family.</text>
</comment>
<gene>
    <name evidence="3" type="ORF">SAMN05421811_104142</name>
</gene>
<reference evidence="3 4" key="1">
    <citation type="submission" date="2016-10" db="EMBL/GenBank/DDBJ databases">
        <authorList>
            <person name="de Groot N.N."/>
        </authorList>
    </citation>
    <scope>NUCLEOTIDE SEQUENCE [LARGE SCALE GENOMIC DNA]</scope>
    <source>
        <strain evidence="3 4">CGMCC 4.5598</strain>
    </source>
</reference>
<dbReference type="Gene3D" id="3.40.50.12370">
    <property type="match status" value="1"/>
</dbReference>
<protein>
    <submittedName>
        <fullName evidence="3">Nucleotide-binding universal stress protein, UspA family</fullName>
    </submittedName>
</protein>
<dbReference type="PANTHER" id="PTHR46268:SF6">
    <property type="entry name" value="UNIVERSAL STRESS PROTEIN UP12"/>
    <property type="match status" value="1"/>
</dbReference>
<dbReference type="OrthoDB" id="3691559at2"/>
<dbReference type="InterPro" id="IPR006016">
    <property type="entry name" value="UspA"/>
</dbReference>
<dbReference type="STRING" id="568860.SAMN05421811_104142"/>
<dbReference type="PANTHER" id="PTHR46268">
    <property type="entry name" value="STRESS RESPONSE PROTEIN NHAX"/>
    <property type="match status" value="1"/>
</dbReference>